<dbReference type="InParanoid" id="A0A218ZA99"/>
<name>A0A218ZA99_9HELO</name>
<sequence>MDAIKAYLESEFAAARKNAMFVSPLDISAPGPKYNNASLSDSDISESDSQALFSESNTSASKEEAIFPPMIIIRESSTYDRKWRCKECTEEGKCIYCDWTGLLSAPLPADVNDSEAYLKWLACRGEISLREVYSEDDDLGHGAWVFVFLPSDGFSEDAIVQRYASAGTKEAALRQAADGVVGDLRPLIG</sequence>
<organism evidence="1 2">
    <name type="scientific">Diplocarpon coronariae</name>
    <dbReference type="NCBI Taxonomy" id="2795749"/>
    <lineage>
        <taxon>Eukaryota</taxon>
        <taxon>Fungi</taxon>
        <taxon>Dikarya</taxon>
        <taxon>Ascomycota</taxon>
        <taxon>Pezizomycotina</taxon>
        <taxon>Leotiomycetes</taxon>
        <taxon>Helotiales</taxon>
        <taxon>Drepanopezizaceae</taxon>
        <taxon>Diplocarpon</taxon>
    </lineage>
</organism>
<evidence type="ECO:0000313" key="1">
    <source>
        <dbReference type="EMBL" id="OWP04967.1"/>
    </source>
</evidence>
<proteinExistence type="predicted"/>
<dbReference type="Proteomes" id="UP000242519">
    <property type="component" value="Unassembled WGS sequence"/>
</dbReference>
<evidence type="ECO:0000313" key="2">
    <source>
        <dbReference type="Proteomes" id="UP000242519"/>
    </source>
</evidence>
<reference evidence="1 2" key="1">
    <citation type="submission" date="2017-04" db="EMBL/GenBank/DDBJ databases">
        <title>Draft genome sequence of Marssonina coronaria NL1: causal agent of apple blotch.</title>
        <authorList>
            <person name="Cheng Q."/>
        </authorList>
    </citation>
    <scope>NUCLEOTIDE SEQUENCE [LARGE SCALE GENOMIC DNA]</scope>
    <source>
        <strain evidence="1 2">NL1</strain>
    </source>
</reference>
<dbReference type="EMBL" id="MZNU01000086">
    <property type="protein sequence ID" value="OWP04967.1"/>
    <property type="molecule type" value="Genomic_DNA"/>
</dbReference>
<comment type="caution">
    <text evidence="1">The sequence shown here is derived from an EMBL/GenBank/DDBJ whole genome shotgun (WGS) entry which is preliminary data.</text>
</comment>
<protein>
    <submittedName>
        <fullName evidence="1">Uncharacterized protein</fullName>
    </submittedName>
</protein>
<accession>A0A218ZA99</accession>
<gene>
    <name evidence="1" type="ORF">B2J93_7268</name>
</gene>
<keyword evidence="2" id="KW-1185">Reference proteome</keyword>
<dbReference type="AlphaFoldDB" id="A0A218ZA99"/>